<proteinExistence type="predicted"/>
<keyword evidence="3" id="KW-1185">Reference proteome</keyword>
<evidence type="ECO:0000259" key="1">
    <source>
        <dbReference type="Pfam" id="PF00646"/>
    </source>
</evidence>
<name>A0A1L9VNG2_ASPGL</name>
<feature type="domain" description="F-box" evidence="1">
    <location>
        <begin position="57"/>
        <end position="97"/>
    </location>
</feature>
<dbReference type="VEuPathDB" id="FungiDB:ASPGLDRAFT_24498"/>
<dbReference type="AlphaFoldDB" id="A0A1L9VNG2"/>
<dbReference type="Pfam" id="PF00646">
    <property type="entry name" value="F-box"/>
    <property type="match status" value="1"/>
</dbReference>
<dbReference type="GeneID" id="34459654"/>
<dbReference type="EMBL" id="KV878894">
    <property type="protein sequence ID" value="OJJ85467.1"/>
    <property type="molecule type" value="Genomic_DNA"/>
</dbReference>
<evidence type="ECO:0000313" key="3">
    <source>
        <dbReference type="Proteomes" id="UP000184300"/>
    </source>
</evidence>
<dbReference type="STRING" id="1160497.A0A1L9VNG2"/>
<dbReference type="InterPro" id="IPR001810">
    <property type="entry name" value="F-box_dom"/>
</dbReference>
<gene>
    <name evidence="2" type="ORF">ASPGLDRAFT_24498</name>
</gene>
<sequence>METRESCTREKNIIRVASYNRRDFDFAVARINPHEHERTHDSVLQPARSPSSTLGCLENLSLELLPEICRLLDLKSLFKFRQISMRAQEIVCGIRIYRISMAYALEAVCAIIRTNIASCLIDEGYWTLNGPDVSYWEEKEGYEPEHTEKDKYTLYDEDNYGIFQEVELSEFLYDFNPVGAEETGKGADTKIMVNPHGRTTTADNAQNATEKPEAAGAIVVSLIDSQNSLVTVEITWHAPTAWDTTLHIMSG</sequence>
<accession>A0A1L9VNG2</accession>
<reference evidence="3" key="1">
    <citation type="journal article" date="2017" name="Genome Biol.">
        <title>Comparative genomics reveals high biological diversity and specific adaptations in the industrially and medically important fungal genus Aspergillus.</title>
        <authorList>
            <person name="de Vries R.P."/>
            <person name="Riley R."/>
            <person name="Wiebenga A."/>
            <person name="Aguilar-Osorio G."/>
            <person name="Amillis S."/>
            <person name="Uchima C.A."/>
            <person name="Anderluh G."/>
            <person name="Asadollahi M."/>
            <person name="Askin M."/>
            <person name="Barry K."/>
            <person name="Battaglia E."/>
            <person name="Bayram O."/>
            <person name="Benocci T."/>
            <person name="Braus-Stromeyer S.A."/>
            <person name="Caldana C."/>
            <person name="Canovas D."/>
            <person name="Cerqueira G.C."/>
            <person name="Chen F."/>
            <person name="Chen W."/>
            <person name="Choi C."/>
            <person name="Clum A."/>
            <person name="Dos Santos R.A."/>
            <person name="Damasio A.R."/>
            <person name="Diallinas G."/>
            <person name="Emri T."/>
            <person name="Fekete E."/>
            <person name="Flipphi M."/>
            <person name="Freyberg S."/>
            <person name="Gallo A."/>
            <person name="Gournas C."/>
            <person name="Habgood R."/>
            <person name="Hainaut M."/>
            <person name="Harispe M.L."/>
            <person name="Henrissat B."/>
            <person name="Hilden K.S."/>
            <person name="Hope R."/>
            <person name="Hossain A."/>
            <person name="Karabika E."/>
            <person name="Karaffa L."/>
            <person name="Karanyi Z."/>
            <person name="Krasevec N."/>
            <person name="Kuo A."/>
            <person name="Kusch H."/>
            <person name="LaButti K."/>
            <person name="Lagendijk E.L."/>
            <person name="Lapidus A."/>
            <person name="Levasseur A."/>
            <person name="Lindquist E."/>
            <person name="Lipzen A."/>
            <person name="Logrieco A.F."/>
            <person name="MacCabe A."/>
            <person name="Maekelae M.R."/>
            <person name="Malavazi I."/>
            <person name="Melin P."/>
            <person name="Meyer V."/>
            <person name="Mielnichuk N."/>
            <person name="Miskei M."/>
            <person name="Molnar A.P."/>
            <person name="Mule G."/>
            <person name="Ngan C.Y."/>
            <person name="Orejas M."/>
            <person name="Orosz E."/>
            <person name="Ouedraogo J.P."/>
            <person name="Overkamp K.M."/>
            <person name="Park H.-S."/>
            <person name="Perrone G."/>
            <person name="Piumi F."/>
            <person name="Punt P.J."/>
            <person name="Ram A.F."/>
            <person name="Ramon A."/>
            <person name="Rauscher S."/>
            <person name="Record E."/>
            <person name="Riano-Pachon D.M."/>
            <person name="Robert V."/>
            <person name="Roehrig J."/>
            <person name="Ruller R."/>
            <person name="Salamov A."/>
            <person name="Salih N.S."/>
            <person name="Samson R.A."/>
            <person name="Sandor E."/>
            <person name="Sanguinetti M."/>
            <person name="Schuetze T."/>
            <person name="Sepcic K."/>
            <person name="Shelest E."/>
            <person name="Sherlock G."/>
            <person name="Sophianopoulou V."/>
            <person name="Squina F.M."/>
            <person name="Sun H."/>
            <person name="Susca A."/>
            <person name="Todd R.B."/>
            <person name="Tsang A."/>
            <person name="Unkles S.E."/>
            <person name="van de Wiele N."/>
            <person name="van Rossen-Uffink D."/>
            <person name="Oliveira J.V."/>
            <person name="Vesth T.C."/>
            <person name="Visser J."/>
            <person name="Yu J.-H."/>
            <person name="Zhou M."/>
            <person name="Andersen M.R."/>
            <person name="Archer D.B."/>
            <person name="Baker S.E."/>
            <person name="Benoit I."/>
            <person name="Brakhage A.A."/>
            <person name="Braus G.H."/>
            <person name="Fischer R."/>
            <person name="Frisvad J.C."/>
            <person name="Goldman G.H."/>
            <person name="Houbraken J."/>
            <person name="Oakley B."/>
            <person name="Pocsi I."/>
            <person name="Scazzocchio C."/>
            <person name="Seiboth B."/>
            <person name="vanKuyk P.A."/>
            <person name="Wortman J."/>
            <person name="Dyer P.S."/>
            <person name="Grigoriev I.V."/>
        </authorList>
    </citation>
    <scope>NUCLEOTIDE SEQUENCE [LARGE SCALE GENOMIC DNA]</scope>
    <source>
        <strain evidence="3">CBS 516.65</strain>
    </source>
</reference>
<dbReference type="RefSeq" id="XP_022402165.1">
    <property type="nucleotide sequence ID" value="XM_022543393.1"/>
</dbReference>
<protein>
    <recommendedName>
        <fullName evidence="1">F-box domain-containing protein</fullName>
    </recommendedName>
</protein>
<dbReference type="OrthoDB" id="2687876at2759"/>
<evidence type="ECO:0000313" key="2">
    <source>
        <dbReference type="EMBL" id="OJJ85467.1"/>
    </source>
</evidence>
<organism evidence="2 3">
    <name type="scientific">Aspergillus glaucus CBS 516.65</name>
    <dbReference type="NCBI Taxonomy" id="1160497"/>
    <lineage>
        <taxon>Eukaryota</taxon>
        <taxon>Fungi</taxon>
        <taxon>Dikarya</taxon>
        <taxon>Ascomycota</taxon>
        <taxon>Pezizomycotina</taxon>
        <taxon>Eurotiomycetes</taxon>
        <taxon>Eurotiomycetidae</taxon>
        <taxon>Eurotiales</taxon>
        <taxon>Aspergillaceae</taxon>
        <taxon>Aspergillus</taxon>
        <taxon>Aspergillus subgen. Aspergillus</taxon>
    </lineage>
</organism>
<dbReference type="Proteomes" id="UP000184300">
    <property type="component" value="Unassembled WGS sequence"/>
</dbReference>